<accession>A0AAV3XW77</accession>
<comment type="caution">
    <text evidence="2">The sequence shown here is derived from an EMBL/GenBank/DDBJ whole genome shotgun (WGS) entry which is preliminary data.</text>
</comment>
<dbReference type="EMBL" id="BLXT01000172">
    <property type="protein sequence ID" value="GFN74864.1"/>
    <property type="molecule type" value="Genomic_DNA"/>
</dbReference>
<dbReference type="AlphaFoldDB" id="A0AAV3XW77"/>
<keyword evidence="3" id="KW-1185">Reference proteome</keyword>
<dbReference type="Proteomes" id="UP000735302">
    <property type="component" value="Unassembled WGS sequence"/>
</dbReference>
<reference evidence="2 3" key="1">
    <citation type="journal article" date="2021" name="Elife">
        <title>Chloroplast acquisition without the gene transfer in kleptoplastic sea slugs, Plakobranchus ocellatus.</title>
        <authorList>
            <person name="Maeda T."/>
            <person name="Takahashi S."/>
            <person name="Yoshida T."/>
            <person name="Shimamura S."/>
            <person name="Takaki Y."/>
            <person name="Nagai Y."/>
            <person name="Toyoda A."/>
            <person name="Suzuki Y."/>
            <person name="Arimoto A."/>
            <person name="Ishii H."/>
            <person name="Satoh N."/>
            <person name="Nishiyama T."/>
            <person name="Hasebe M."/>
            <person name="Maruyama T."/>
            <person name="Minagawa J."/>
            <person name="Obokata J."/>
            <person name="Shigenobu S."/>
        </authorList>
    </citation>
    <scope>NUCLEOTIDE SEQUENCE [LARGE SCALE GENOMIC DNA]</scope>
</reference>
<proteinExistence type="predicted"/>
<protein>
    <submittedName>
        <fullName evidence="2">Uncharacterized protein</fullName>
    </submittedName>
</protein>
<sequence length="128" mass="13912">MKVGGDMVCFRTKETRAFHNMYCWTREPLPPVCSQPNCDTRSVSSANANRVASSVGFPFALHPPSQKAVNCCAEATHVTRKGTGRGVVCKVRMTTYSPPRAAGNLLSRVQAPPPAPWSVEGPERLRSP</sequence>
<gene>
    <name evidence="2" type="ORF">PoB_000137000</name>
</gene>
<name>A0AAV3XW77_9GAST</name>
<evidence type="ECO:0000256" key="1">
    <source>
        <dbReference type="SAM" id="MobiDB-lite"/>
    </source>
</evidence>
<evidence type="ECO:0000313" key="2">
    <source>
        <dbReference type="EMBL" id="GFN74864.1"/>
    </source>
</evidence>
<evidence type="ECO:0000313" key="3">
    <source>
        <dbReference type="Proteomes" id="UP000735302"/>
    </source>
</evidence>
<feature type="region of interest" description="Disordered" evidence="1">
    <location>
        <begin position="100"/>
        <end position="128"/>
    </location>
</feature>
<organism evidence="2 3">
    <name type="scientific">Plakobranchus ocellatus</name>
    <dbReference type="NCBI Taxonomy" id="259542"/>
    <lineage>
        <taxon>Eukaryota</taxon>
        <taxon>Metazoa</taxon>
        <taxon>Spiralia</taxon>
        <taxon>Lophotrochozoa</taxon>
        <taxon>Mollusca</taxon>
        <taxon>Gastropoda</taxon>
        <taxon>Heterobranchia</taxon>
        <taxon>Euthyneura</taxon>
        <taxon>Panpulmonata</taxon>
        <taxon>Sacoglossa</taxon>
        <taxon>Placobranchoidea</taxon>
        <taxon>Plakobranchidae</taxon>
        <taxon>Plakobranchus</taxon>
    </lineage>
</organism>